<dbReference type="EMBL" id="BKZV01000002">
    <property type="protein sequence ID" value="GER83206.1"/>
    <property type="molecule type" value="Genomic_DNA"/>
</dbReference>
<feature type="transmembrane region" description="Helical" evidence="7">
    <location>
        <begin position="164"/>
        <end position="184"/>
    </location>
</feature>
<feature type="transmembrane region" description="Helical" evidence="7">
    <location>
        <begin position="329"/>
        <end position="348"/>
    </location>
</feature>
<evidence type="ECO:0000256" key="1">
    <source>
        <dbReference type="ARBA" id="ARBA00004651"/>
    </source>
</evidence>
<gene>
    <name evidence="9" type="ORF">KTAU_18430</name>
</gene>
<dbReference type="FunFam" id="1.20.1720.10:FF:000021">
    <property type="entry name" value="Drug resistance transporter, EmrB/QacA subfamily"/>
    <property type="match status" value="1"/>
</dbReference>
<dbReference type="Gene3D" id="1.20.1250.20">
    <property type="entry name" value="MFS general substrate transporter like domains"/>
    <property type="match status" value="1"/>
</dbReference>
<keyword evidence="2" id="KW-0813">Transport</keyword>
<accession>A0A5J4KAN4</accession>
<feature type="domain" description="Major facilitator superfamily (MFS) profile" evidence="8">
    <location>
        <begin position="10"/>
        <end position="472"/>
    </location>
</feature>
<dbReference type="GO" id="GO:0022857">
    <property type="term" value="F:transmembrane transporter activity"/>
    <property type="evidence" value="ECO:0007669"/>
    <property type="project" value="InterPro"/>
</dbReference>
<evidence type="ECO:0000313" key="10">
    <source>
        <dbReference type="Proteomes" id="UP000334820"/>
    </source>
</evidence>
<feature type="transmembrane region" description="Helical" evidence="7">
    <location>
        <begin position="101"/>
        <end position="122"/>
    </location>
</feature>
<evidence type="ECO:0000256" key="3">
    <source>
        <dbReference type="ARBA" id="ARBA00022475"/>
    </source>
</evidence>
<evidence type="ECO:0000256" key="5">
    <source>
        <dbReference type="ARBA" id="ARBA00022989"/>
    </source>
</evidence>
<dbReference type="PROSITE" id="PS50850">
    <property type="entry name" value="MFS"/>
    <property type="match status" value="1"/>
</dbReference>
<feature type="transmembrane region" description="Helical" evidence="7">
    <location>
        <begin position="354"/>
        <end position="372"/>
    </location>
</feature>
<dbReference type="InterPro" id="IPR036259">
    <property type="entry name" value="MFS_trans_sf"/>
</dbReference>
<sequence>MKKLEYKWIALSVVTLGSLMVAIDSTIVILALPAMLQDLHSDLVRMTWVITSYLLISTVLLLSFGRMADMFGRVRLYNLGFLVFTIGSVLCGLAPNDLFLIAARVLQGAGGAMLNANAMAIITEVFPPGERGTAMGFNSITWGAGSVLGPVLGGLILSLASWRWIFLVNLPVGLVGMLAAYFLLHEIAPRQQRERFDILGALLFCVGLVGLLFGLLEGISVGWRSPLIVALLLIGLVALLAFLWRERHYAYPMLNLHLFSNRVYAFSVLAAMLQSLAVFAVNFLVIFYLQGVRGYSPLVAALLILPLPLFISLVGPLGGRWADRVGGTIPATVGLALQALALLLLGLLTPTTPYWQLALILALMGIGGSFFWSPNTSTTMSAAPRSHLSVASATLNTLRNVGMIFSFAVALDVAAVSLPPALVASVFLGTVGHLAPSIARAFTAAMDHAFLASALICLLAMACSLVRTGKGPQLTGLASRPLQSTASERQE</sequence>
<dbReference type="RefSeq" id="WP_151728007.1">
    <property type="nucleotide sequence ID" value="NZ_BKZV01000002.1"/>
</dbReference>
<feature type="transmembrane region" description="Helical" evidence="7">
    <location>
        <begin position="264"/>
        <end position="289"/>
    </location>
</feature>
<comment type="subcellular location">
    <subcellularLocation>
        <location evidence="1">Cell membrane</location>
        <topology evidence="1">Multi-pass membrane protein</topology>
    </subcellularLocation>
</comment>
<organism evidence="9 10">
    <name type="scientific">Thermogemmatispora aurantia</name>
    <dbReference type="NCBI Taxonomy" id="2045279"/>
    <lineage>
        <taxon>Bacteria</taxon>
        <taxon>Bacillati</taxon>
        <taxon>Chloroflexota</taxon>
        <taxon>Ktedonobacteria</taxon>
        <taxon>Thermogemmatisporales</taxon>
        <taxon>Thermogemmatisporaceae</taxon>
        <taxon>Thermogemmatispora</taxon>
    </lineage>
</organism>
<feature type="transmembrane region" description="Helical" evidence="7">
    <location>
        <begin position="404"/>
        <end position="428"/>
    </location>
</feature>
<dbReference type="GO" id="GO:0005886">
    <property type="term" value="C:plasma membrane"/>
    <property type="evidence" value="ECO:0007669"/>
    <property type="project" value="UniProtKB-SubCell"/>
</dbReference>
<feature type="transmembrane region" description="Helical" evidence="7">
    <location>
        <begin position="448"/>
        <end position="466"/>
    </location>
</feature>
<proteinExistence type="predicted"/>
<dbReference type="Proteomes" id="UP000334820">
    <property type="component" value="Unassembled WGS sequence"/>
</dbReference>
<evidence type="ECO:0000256" key="6">
    <source>
        <dbReference type="ARBA" id="ARBA00023136"/>
    </source>
</evidence>
<evidence type="ECO:0000259" key="8">
    <source>
        <dbReference type="PROSITE" id="PS50850"/>
    </source>
</evidence>
<dbReference type="Gene3D" id="1.20.1720.10">
    <property type="entry name" value="Multidrug resistance protein D"/>
    <property type="match status" value="1"/>
</dbReference>
<dbReference type="InterPro" id="IPR020846">
    <property type="entry name" value="MFS_dom"/>
</dbReference>
<reference evidence="9 10" key="1">
    <citation type="journal article" date="2019" name="Int. J. Syst. Evol. Microbiol.">
        <title>Thermogemmatispora aurantia sp. nov. and Thermogemmatispora argillosa sp. nov., within the class Ktedonobacteria, and emended description of the genus Thermogemmatispora.</title>
        <authorList>
            <person name="Zheng Y."/>
            <person name="Wang C.M."/>
            <person name="Sakai Y."/>
            <person name="Abe K."/>
            <person name="Yokota A."/>
            <person name="Yabe S."/>
        </authorList>
    </citation>
    <scope>NUCLEOTIDE SEQUENCE [LARGE SCALE GENOMIC DNA]</scope>
    <source>
        <strain evidence="9 10">A1-2</strain>
    </source>
</reference>
<keyword evidence="6 7" id="KW-0472">Membrane</keyword>
<feature type="transmembrane region" description="Helical" evidence="7">
    <location>
        <begin position="9"/>
        <end position="34"/>
    </location>
</feature>
<feature type="transmembrane region" description="Helical" evidence="7">
    <location>
        <begin position="227"/>
        <end position="244"/>
    </location>
</feature>
<dbReference type="InterPro" id="IPR011701">
    <property type="entry name" value="MFS"/>
</dbReference>
<feature type="transmembrane region" description="Helical" evidence="7">
    <location>
        <begin position="134"/>
        <end position="158"/>
    </location>
</feature>
<keyword evidence="4 7" id="KW-0812">Transmembrane</keyword>
<feature type="transmembrane region" description="Helical" evidence="7">
    <location>
        <begin position="196"/>
        <end position="215"/>
    </location>
</feature>
<name>A0A5J4KAN4_9CHLR</name>
<dbReference type="SUPFAM" id="SSF103473">
    <property type="entry name" value="MFS general substrate transporter"/>
    <property type="match status" value="2"/>
</dbReference>
<dbReference type="CDD" id="cd17321">
    <property type="entry name" value="MFS_MMR_MDR_like"/>
    <property type="match status" value="1"/>
</dbReference>
<evidence type="ECO:0000256" key="7">
    <source>
        <dbReference type="SAM" id="Phobius"/>
    </source>
</evidence>
<dbReference type="PANTHER" id="PTHR42718:SF46">
    <property type="entry name" value="BLR6921 PROTEIN"/>
    <property type="match status" value="1"/>
</dbReference>
<feature type="transmembrane region" description="Helical" evidence="7">
    <location>
        <begin position="76"/>
        <end position="95"/>
    </location>
</feature>
<keyword evidence="5 7" id="KW-1133">Transmembrane helix</keyword>
<dbReference type="AlphaFoldDB" id="A0A5J4KAN4"/>
<dbReference type="InterPro" id="IPR004638">
    <property type="entry name" value="EmrB-like"/>
</dbReference>
<comment type="caution">
    <text evidence="9">The sequence shown here is derived from an EMBL/GenBank/DDBJ whole genome shotgun (WGS) entry which is preliminary data.</text>
</comment>
<dbReference type="NCBIfam" id="TIGR00711">
    <property type="entry name" value="efflux_EmrB"/>
    <property type="match status" value="1"/>
</dbReference>
<evidence type="ECO:0000256" key="2">
    <source>
        <dbReference type="ARBA" id="ARBA00022448"/>
    </source>
</evidence>
<feature type="transmembrane region" description="Helical" evidence="7">
    <location>
        <begin position="46"/>
        <end position="64"/>
    </location>
</feature>
<keyword evidence="3" id="KW-1003">Cell membrane</keyword>
<dbReference type="PANTHER" id="PTHR42718">
    <property type="entry name" value="MAJOR FACILITATOR SUPERFAMILY MULTIDRUG TRANSPORTER MFSC"/>
    <property type="match status" value="1"/>
</dbReference>
<protein>
    <submittedName>
        <fullName evidence="9">MFS transporter</fullName>
    </submittedName>
</protein>
<feature type="transmembrane region" description="Helical" evidence="7">
    <location>
        <begin position="295"/>
        <end position="317"/>
    </location>
</feature>
<dbReference type="Pfam" id="PF07690">
    <property type="entry name" value="MFS_1"/>
    <property type="match status" value="2"/>
</dbReference>
<evidence type="ECO:0000256" key="4">
    <source>
        <dbReference type="ARBA" id="ARBA00022692"/>
    </source>
</evidence>
<evidence type="ECO:0000313" key="9">
    <source>
        <dbReference type="EMBL" id="GER83206.1"/>
    </source>
</evidence>
<keyword evidence="10" id="KW-1185">Reference proteome</keyword>